<dbReference type="SUPFAM" id="SSF56935">
    <property type="entry name" value="Porins"/>
    <property type="match status" value="1"/>
</dbReference>
<proteinExistence type="predicted"/>
<comment type="caution">
    <text evidence="2">The sequence shown here is derived from an EMBL/GenBank/DDBJ whole genome shotgun (WGS) entry which is preliminary data.</text>
</comment>
<accession>A0A4R1BL14</accession>
<dbReference type="InterPro" id="IPR033900">
    <property type="entry name" value="Gram_neg_porin_domain"/>
</dbReference>
<evidence type="ECO:0000313" key="3">
    <source>
        <dbReference type="Proteomes" id="UP000295443"/>
    </source>
</evidence>
<evidence type="ECO:0000259" key="1">
    <source>
        <dbReference type="Pfam" id="PF13609"/>
    </source>
</evidence>
<dbReference type="Pfam" id="PF13609">
    <property type="entry name" value="Porin_4"/>
    <property type="match status" value="1"/>
</dbReference>
<dbReference type="InterPro" id="IPR023614">
    <property type="entry name" value="Porin_dom_sf"/>
</dbReference>
<protein>
    <submittedName>
        <fullName evidence="2">Porin</fullName>
    </submittedName>
</protein>
<keyword evidence="3" id="KW-1185">Reference proteome</keyword>
<evidence type="ECO:0000313" key="2">
    <source>
        <dbReference type="EMBL" id="TCJ18044.1"/>
    </source>
</evidence>
<dbReference type="OrthoDB" id="197869at2"/>
<dbReference type="Proteomes" id="UP000295443">
    <property type="component" value="Unassembled WGS sequence"/>
</dbReference>
<dbReference type="GO" id="GO:0016020">
    <property type="term" value="C:membrane"/>
    <property type="evidence" value="ECO:0007669"/>
    <property type="project" value="InterPro"/>
</dbReference>
<gene>
    <name evidence="2" type="ORF">EZJ19_03830</name>
</gene>
<dbReference type="RefSeq" id="WP_131444963.1">
    <property type="nucleotide sequence ID" value="NZ_SJZB01000013.1"/>
</dbReference>
<name>A0A4R1BL14_9PROT</name>
<feature type="domain" description="Porin" evidence="1">
    <location>
        <begin position="42"/>
        <end position="150"/>
    </location>
</feature>
<dbReference type="EMBL" id="SJZB01000013">
    <property type="protein sequence ID" value="TCJ18044.1"/>
    <property type="molecule type" value="Genomic_DNA"/>
</dbReference>
<dbReference type="AlphaFoldDB" id="A0A4R1BL14"/>
<dbReference type="Gene3D" id="2.40.160.10">
    <property type="entry name" value="Porin"/>
    <property type="match status" value="1"/>
</dbReference>
<sequence>WQFRIGQTRVRFDKEIPINQFTGVDVIGHVPEMSVAGTWTRYDSLGLAYDNGPFQFQAMLSRIDQGSAAFEDARSGYAIASYRTGAVTPYVGYSRTKSDPIDFPATFYGAVAHQLSAATHADQHTWFLGARWDVAKNLDLKAQIDRIDGKPSSVFPYREEKVPGWDGKMTVFSLALDFVF</sequence>
<organism evidence="2 3">
    <name type="scientific">Parasulfuritortus cantonensis</name>
    <dbReference type="NCBI Taxonomy" id="2528202"/>
    <lineage>
        <taxon>Bacteria</taxon>
        <taxon>Pseudomonadati</taxon>
        <taxon>Pseudomonadota</taxon>
        <taxon>Betaproteobacteria</taxon>
        <taxon>Nitrosomonadales</taxon>
        <taxon>Thiobacillaceae</taxon>
        <taxon>Parasulfuritortus</taxon>
    </lineage>
</organism>
<reference evidence="2 3" key="1">
    <citation type="submission" date="2019-03" db="EMBL/GenBank/DDBJ databases">
        <title>Genome sequence of Thiobacillaceae bacterium LSR1, a sulfur-oxidizing bacterium isolated from freshwater sediment.</title>
        <authorList>
            <person name="Li S."/>
        </authorList>
    </citation>
    <scope>NUCLEOTIDE SEQUENCE [LARGE SCALE GENOMIC DNA]</scope>
    <source>
        <strain evidence="2 3">LSR1</strain>
    </source>
</reference>
<dbReference type="GO" id="GO:0015288">
    <property type="term" value="F:porin activity"/>
    <property type="evidence" value="ECO:0007669"/>
    <property type="project" value="InterPro"/>
</dbReference>
<feature type="non-terminal residue" evidence="2">
    <location>
        <position position="1"/>
    </location>
</feature>